<evidence type="ECO:0000313" key="3">
    <source>
        <dbReference type="Proteomes" id="UP001152622"/>
    </source>
</evidence>
<dbReference type="AlphaFoldDB" id="A0A9Q1FL90"/>
<dbReference type="Proteomes" id="UP001152622">
    <property type="component" value="Chromosome 5"/>
</dbReference>
<evidence type="ECO:0000256" key="1">
    <source>
        <dbReference type="SAM" id="MobiDB-lite"/>
    </source>
</evidence>
<proteinExistence type="predicted"/>
<accession>A0A9Q1FL90</accession>
<feature type="compositionally biased region" description="Basic and acidic residues" evidence="1">
    <location>
        <begin position="122"/>
        <end position="133"/>
    </location>
</feature>
<organism evidence="2 3">
    <name type="scientific">Synaphobranchus kaupii</name>
    <name type="common">Kaup's arrowtooth eel</name>
    <dbReference type="NCBI Taxonomy" id="118154"/>
    <lineage>
        <taxon>Eukaryota</taxon>
        <taxon>Metazoa</taxon>
        <taxon>Chordata</taxon>
        <taxon>Craniata</taxon>
        <taxon>Vertebrata</taxon>
        <taxon>Euteleostomi</taxon>
        <taxon>Actinopterygii</taxon>
        <taxon>Neopterygii</taxon>
        <taxon>Teleostei</taxon>
        <taxon>Anguilliformes</taxon>
        <taxon>Synaphobranchidae</taxon>
        <taxon>Synaphobranchus</taxon>
    </lineage>
</organism>
<gene>
    <name evidence="2" type="ORF">SKAU_G00175340</name>
</gene>
<keyword evidence="3" id="KW-1185">Reference proteome</keyword>
<comment type="caution">
    <text evidence="2">The sequence shown here is derived from an EMBL/GenBank/DDBJ whole genome shotgun (WGS) entry which is preliminary data.</text>
</comment>
<feature type="region of interest" description="Disordered" evidence="1">
    <location>
        <begin position="119"/>
        <end position="169"/>
    </location>
</feature>
<protein>
    <submittedName>
        <fullName evidence="2">Uncharacterized protein</fullName>
    </submittedName>
</protein>
<name>A0A9Q1FL90_SYNKA</name>
<sequence length="227" mass="24537">MSLNVSLPTSALSTHSLHLPFSTPSCSTSAPTGLLALFFSTLAHINGSGGEIRWVRIGQGPVCGLSQMRPSAVAPGCCADRLMQCDSSQAPTLLGYERDSCRSGQDEVKEGLSLGLCLESEGPTHQDHPETRGRRGWGKSSGYTWGDYSRDPGAGSLPLKQPPPRSRTLRTSRLQVLHEISQTPANRYYGLKNTLQFLYALREDALGTPSMTHVDSSGGVYVLLRFE</sequence>
<reference evidence="2" key="1">
    <citation type="journal article" date="2023" name="Science">
        <title>Genome structures resolve the early diversification of teleost fishes.</title>
        <authorList>
            <person name="Parey E."/>
            <person name="Louis A."/>
            <person name="Montfort J."/>
            <person name="Bouchez O."/>
            <person name="Roques C."/>
            <person name="Iampietro C."/>
            <person name="Lluch J."/>
            <person name="Castinel A."/>
            <person name="Donnadieu C."/>
            <person name="Desvignes T."/>
            <person name="Floi Bucao C."/>
            <person name="Jouanno E."/>
            <person name="Wen M."/>
            <person name="Mejri S."/>
            <person name="Dirks R."/>
            <person name="Jansen H."/>
            <person name="Henkel C."/>
            <person name="Chen W.J."/>
            <person name="Zahm M."/>
            <person name="Cabau C."/>
            <person name="Klopp C."/>
            <person name="Thompson A.W."/>
            <person name="Robinson-Rechavi M."/>
            <person name="Braasch I."/>
            <person name="Lecointre G."/>
            <person name="Bobe J."/>
            <person name="Postlethwait J.H."/>
            <person name="Berthelot C."/>
            <person name="Roest Crollius H."/>
            <person name="Guiguen Y."/>
        </authorList>
    </citation>
    <scope>NUCLEOTIDE SEQUENCE</scope>
    <source>
        <strain evidence="2">WJC10195</strain>
    </source>
</reference>
<dbReference type="EMBL" id="JAINUF010000005">
    <property type="protein sequence ID" value="KAJ8361009.1"/>
    <property type="molecule type" value="Genomic_DNA"/>
</dbReference>
<evidence type="ECO:0000313" key="2">
    <source>
        <dbReference type="EMBL" id="KAJ8361009.1"/>
    </source>
</evidence>